<comment type="caution">
    <text evidence="5">The sequence shown here is derived from an EMBL/GenBank/DDBJ whole genome shotgun (WGS) entry which is preliminary data.</text>
</comment>
<dbReference type="GO" id="GO:0016874">
    <property type="term" value="F:ligase activity"/>
    <property type="evidence" value="ECO:0007669"/>
    <property type="project" value="UniProtKB-KW"/>
</dbReference>
<dbReference type="VEuPathDB" id="FungiDB:RhiirA1_484964"/>
<gene>
    <name evidence="5" type="ORF">RhiirA1_484964</name>
</gene>
<dbReference type="InterPro" id="IPR042099">
    <property type="entry name" value="ANL_N_sf"/>
</dbReference>
<feature type="non-terminal residue" evidence="5">
    <location>
        <position position="75"/>
    </location>
</feature>
<evidence type="ECO:0000313" key="5">
    <source>
        <dbReference type="EMBL" id="PKC50935.1"/>
    </source>
</evidence>
<comment type="similarity">
    <text evidence="1">Belongs to the ATP-dependent AMP-binding enzyme family.</text>
</comment>
<dbReference type="PANTHER" id="PTHR43859">
    <property type="entry name" value="ACYL-ACTIVATING ENZYME"/>
    <property type="match status" value="1"/>
</dbReference>
<sequence>MGELRIRGPWIAHEYYKDERTPEAFRDGWLYTGDIAVVTPESYIKITDRTKDLIKSGGEWISSVDLENALMTHEA</sequence>
<protein>
    <submittedName>
        <fullName evidence="5">Acetyl-CoA synthetase-like protein</fullName>
    </submittedName>
</protein>
<reference evidence="5 6" key="2">
    <citation type="submission" date="2017-10" db="EMBL/GenBank/DDBJ databases">
        <title>Genome analyses suggest a sexual origin of heterokaryosis in a supposedly ancient asexual fungus.</title>
        <authorList>
            <person name="Corradi N."/>
            <person name="Sedzielewska K."/>
            <person name="Noel J."/>
            <person name="Charron P."/>
            <person name="Farinelli L."/>
            <person name="Marton T."/>
            <person name="Kruger M."/>
            <person name="Pelin A."/>
            <person name="Brachmann A."/>
            <person name="Corradi N."/>
        </authorList>
    </citation>
    <scope>NUCLEOTIDE SEQUENCE [LARGE SCALE GENOMIC DNA]</scope>
    <source>
        <strain evidence="5 6">A1</strain>
    </source>
</reference>
<dbReference type="Gene3D" id="3.40.50.12780">
    <property type="entry name" value="N-terminal domain of ligase-like"/>
    <property type="match status" value="1"/>
</dbReference>
<keyword evidence="2" id="KW-0436">Ligase</keyword>
<dbReference type="GO" id="GO:0006631">
    <property type="term" value="P:fatty acid metabolic process"/>
    <property type="evidence" value="ECO:0007669"/>
    <property type="project" value="UniProtKB-KW"/>
</dbReference>
<dbReference type="Proteomes" id="UP000232688">
    <property type="component" value="Unassembled WGS sequence"/>
</dbReference>
<keyword evidence="3" id="KW-0276">Fatty acid metabolism</keyword>
<accession>A0A2N0QIR3</accession>
<evidence type="ECO:0000256" key="1">
    <source>
        <dbReference type="ARBA" id="ARBA00006432"/>
    </source>
</evidence>
<reference evidence="5 6" key="1">
    <citation type="submission" date="2017-10" db="EMBL/GenBank/DDBJ databases">
        <title>Extensive intraspecific genome diversity in a model arbuscular mycorrhizal fungus.</title>
        <authorList>
            <person name="Chen E.C.H."/>
            <person name="Morin E."/>
            <person name="Baudet D."/>
            <person name="Noel J."/>
            <person name="Ndikumana S."/>
            <person name="Charron P."/>
            <person name="St-Onge C."/>
            <person name="Giorgi J."/>
            <person name="Grigoriev I.V."/>
            <person name="Roux C."/>
            <person name="Martin F.M."/>
            <person name="Corradi N."/>
        </authorList>
    </citation>
    <scope>NUCLEOTIDE SEQUENCE [LARGE SCALE GENOMIC DNA]</scope>
    <source>
        <strain evidence="5 6">A1</strain>
    </source>
</reference>
<evidence type="ECO:0000256" key="4">
    <source>
        <dbReference type="ARBA" id="ARBA00023098"/>
    </source>
</evidence>
<dbReference type="EMBL" id="LLXH01008704">
    <property type="protein sequence ID" value="PKC50935.1"/>
    <property type="molecule type" value="Genomic_DNA"/>
</dbReference>
<dbReference type="PANTHER" id="PTHR43859:SF4">
    <property type="entry name" value="BUTANOATE--COA LIGASE AAE1-RELATED"/>
    <property type="match status" value="1"/>
</dbReference>
<evidence type="ECO:0000313" key="6">
    <source>
        <dbReference type="Proteomes" id="UP000232688"/>
    </source>
</evidence>
<name>A0A2N0QIR3_9GLOM</name>
<evidence type="ECO:0000256" key="3">
    <source>
        <dbReference type="ARBA" id="ARBA00022832"/>
    </source>
</evidence>
<dbReference type="AlphaFoldDB" id="A0A2N0QIR3"/>
<dbReference type="SUPFAM" id="SSF56801">
    <property type="entry name" value="Acetyl-CoA synthetase-like"/>
    <property type="match status" value="1"/>
</dbReference>
<keyword evidence="4" id="KW-0443">Lipid metabolism</keyword>
<proteinExistence type="inferred from homology"/>
<organism evidence="5 6">
    <name type="scientific">Rhizophagus irregularis</name>
    <dbReference type="NCBI Taxonomy" id="588596"/>
    <lineage>
        <taxon>Eukaryota</taxon>
        <taxon>Fungi</taxon>
        <taxon>Fungi incertae sedis</taxon>
        <taxon>Mucoromycota</taxon>
        <taxon>Glomeromycotina</taxon>
        <taxon>Glomeromycetes</taxon>
        <taxon>Glomerales</taxon>
        <taxon>Glomeraceae</taxon>
        <taxon>Rhizophagus</taxon>
    </lineage>
</organism>
<evidence type="ECO:0000256" key="2">
    <source>
        <dbReference type="ARBA" id="ARBA00022598"/>
    </source>
</evidence>